<organism evidence="1 2">
    <name type="scientific">Candidatus Ornithomonoglobus intestinigallinarum</name>
    <dbReference type="NCBI Taxonomy" id="2840894"/>
    <lineage>
        <taxon>Bacteria</taxon>
        <taxon>Bacillati</taxon>
        <taxon>Bacillota</taxon>
        <taxon>Clostridia</taxon>
        <taxon>Candidatus Ornithomonoglobus</taxon>
    </lineage>
</organism>
<evidence type="ECO:0000313" key="1">
    <source>
        <dbReference type="EMBL" id="HIT86037.1"/>
    </source>
</evidence>
<sequence>MKKYEKPEIKISRFSCERIAMTTESGILKNSALSQYVSEGIEVRATSYNEIFRTTN</sequence>
<name>A0A9D1H5E4_9FIRM</name>
<comment type="caution">
    <text evidence="1">The sequence shown here is derived from an EMBL/GenBank/DDBJ whole genome shotgun (WGS) entry which is preliminary data.</text>
</comment>
<dbReference type="EMBL" id="DVLU01000097">
    <property type="protein sequence ID" value="HIT86037.1"/>
    <property type="molecule type" value="Genomic_DNA"/>
</dbReference>
<dbReference type="Proteomes" id="UP000824165">
    <property type="component" value="Unassembled WGS sequence"/>
</dbReference>
<accession>A0A9D1H5E4</accession>
<evidence type="ECO:0000313" key="2">
    <source>
        <dbReference type="Proteomes" id="UP000824165"/>
    </source>
</evidence>
<protein>
    <submittedName>
        <fullName evidence="1">Uncharacterized protein</fullName>
    </submittedName>
</protein>
<proteinExistence type="predicted"/>
<reference evidence="1" key="2">
    <citation type="journal article" date="2021" name="PeerJ">
        <title>Extensive microbial diversity within the chicken gut microbiome revealed by metagenomics and culture.</title>
        <authorList>
            <person name="Gilroy R."/>
            <person name="Ravi A."/>
            <person name="Getino M."/>
            <person name="Pursley I."/>
            <person name="Horton D.L."/>
            <person name="Alikhan N.F."/>
            <person name="Baker D."/>
            <person name="Gharbi K."/>
            <person name="Hall N."/>
            <person name="Watson M."/>
            <person name="Adriaenssens E.M."/>
            <person name="Foster-Nyarko E."/>
            <person name="Jarju S."/>
            <person name="Secka A."/>
            <person name="Antonio M."/>
            <person name="Oren A."/>
            <person name="Chaudhuri R.R."/>
            <person name="La Ragione R."/>
            <person name="Hildebrand F."/>
            <person name="Pallen M.J."/>
        </authorList>
    </citation>
    <scope>NUCLEOTIDE SEQUENCE</scope>
    <source>
        <strain evidence="1">CHK181-108</strain>
    </source>
</reference>
<gene>
    <name evidence="1" type="ORF">IAA60_09085</name>
</gene>
<dbReference type="AlphaFoldDB" id="A0A9D1H5E4"/>
<reference evidence="1" key="1">
    <citation type="submission" date="2020-10" db="EMBL/GenBank/DDBJ databases">
        <authorList>
            <person name="Gilroy R."/>
        </authorList>
    </citation>
    <scope>NUCLEOTIDE SEQUENCE</scope>
    <source>
        <strain evidence="1">CHK181-108</strain>
    </source>
</reference>